<name>A0A0U3E8G5_9CREN</name>
<sequence>MTIKVGIFGSGLVSMHYITGLYRLREGTLKPYGVPFADFKLPYNFTDEEVVTVYDVDEDKVGHELREVIKRNINVDVPIPDSIPQLKIKKGILGGSSAGLDKIFKPIGLDQEIGLEDAIEEITRDLKRSSVDVVLNLISTENVEDVKSVEDLKSRIKEGRLSASQAYAFATYLAAIDSKKPIAFVNFIPSPLANSDVFVELYKEASSVILGDDGATGATPLTADLLEHLKERNRYVRYIVQFNIGGNTDFLALSIPERNLMKEKTKSSIVKDILGYDAPHYIKPTGYIKEIGDRKFVSMDIEWITFNGLIDELIVNMRINDSPALAGLAVDAVRISKALLDKGERGTVYEFNAFFMKNPGPKHMPNISRIRAYYNLLEYLKKREILMN</sequence>
<dbReference type="STRING" id="940295.EYM_03500"/>
<dbReference type="InterPro" id="IPR036291">
    <property type="entry name" value="NAD(P)-bd_dom_sf"/>
</dbReference>
<dbReference type="EMBL" id="CP006867">
    <property type="protein sequence ID" value="ALU11662.1"/>
    <property type="molecule type" value="Genomic_DNA"/>
</dbReference>
<dbReference type="KEGG" id="iis:EYM_03500"/>
<dbReference type="PIRSF" id="PIRSF015578">
    <property type="entry name" value="Myoinos-ppht_syn"/>
    <property type="match status" value="1"/>
</dbReference>
<evidence type="ECO:0000256" key="1">
    <source>
        <dbReference type="ARBA" id="ARBA00010813"/>
    </source>
</evidence>
<accession>A0A0U3E8G5</accession>
<keyword evidence="4" id="KW-1185">Reference proteome</keyword>
<dbReference type="Proteomes" id="UP000060778">
    <property type="component" value="Chromosome"/>
</dbReference>
<organism evidence="3 4">
    <name type="scientific">Ignicoccus islandicus DSM 13165</name>
    <dbReference type="NCBI Taxonomy" id="940295"/>
    <lineage>
        <taxon>Archaea</taxon>
        <taxon>Thermoproteota</taxon>
        <taxon>Thermoprotei</taxon>
        <taxon>Desulfurococcales</taxon>
        <taxon>Desulfurococcaceae</taxon>
        <taxon>Ignicoccus</taxon>
    </lineage>
</organism>
<dbReference type="RefSeq" id="WP_075049679.1">
    <property type="nucleotide sequence ID" value="NZ_CP006867.1"/>
</dbReference>
<dbReference type="InterPro" id="IPR013021">
    <property type="entry name" value="Myo-inos-1-P_Synthase_GAPDH"/>
</dbReference>
<proteinExistence type="inferred from homology"/>
<dbReference type="PATRIC" id="fig|940295.4.peg.678"/>
<reference evidence="3 4" key="1">
    <citation type="submission" date="2013-11" db="EMBL/GenBank/DDBJ databases">
        <title>Comparative genomics of Ignicoccus.</title>
        <authorList>
            <person name="Podar M."/>
        </authorList>
    </citation>
    <scope>NUCLEOTIDE SEQUENCE [LARGE SCALE GENOMIC DNA]</scope>
    <source>
        <strain evidence="3 4">DSM 13165</strain>
    </source>
</reference>
<dbReference type="PANTHER" id="PTHR43125">
    <property type="entry name" value="INOSITOL-3-PHOSPHATE SYNTHASE"/>
    <property type="match status" value="1"/>
</dbReference>
<comment type="similarity">
    <text evidence="1">Belongs to the myo-inositol 1-phosphate synthase family.</text>
</comment>
<dbReference type="Pfam" id="PF01658">
    <property type="entry name" value="Inos-1-P_synth"/>
    <property type="match status" value="1"/>
</dbReference>
<dbReference type="SUPFAM" id="SSF55347">
    <property type="entry name" value="Glyceraldehyde-3-phosphate dehydrogenase-like, C-terminal domain"/>
    <property type="match status" value="1"/>
</dbReference>
<dbReference type="GO" id="GO:0006021">
    <property type="term" value="P:inositol biosynthetic process"/>
    <property type="evidence" value="ECO:0007669"/>
    <property type="project" value="InterPro"/>
</dbReference>
<gene>
    <name evidence="3" type="ORF">EYM_03500</name>
</gene>
<evidence type="ECO:0000313" key="3">
    <source>
        <dbReference type="EMBL" id="ALU11662.1"/>
    </source>
</evidence>
<dbReference type="GO" id="GO:0004512">
    <property type="term" value="F:inositol-3-phosphate synthase activity"/>
    <property type="evidence" value="ECO:0007669"/>
    <property type="project" value="InterPro"/>
</dbReference>
<dbReference type="AlphaFoldDB" id="A0A0U3E8G5"/>
<evidence type="ECO:0000259" key="2">
    <source>
        <dbReference type="Pfam" id="PF01658"/>
    </source>
</evidence>
<dbReference type="InterPro" id="IPR052199">
    <property type="entry name" value="MIPS"/>
</dbReference>
<dbReference type="InterPro" id="IPR002587">
    <property type="entry name" value="Myo-inos-1-P_Synthase"/>
</dbReference>
<dbReference type="PANTHER" id="PTHR43125:SF1">
    <property type="entry name" value="INOSITOL-3-PHOSPHATE SYNTHASE"/>
    <property type="match status" value="1"/>
</dbReference>
<protein>
    <submittedName>
        <fullName evidence="3">Myo-inositol-1-phosphate synthase</fullName>
    </submittedName>
</protein>
<dbReference type="Gene3D" id="3.30.360.10">
    <property type="entry name" value="Dihydrodipicolinate Reductase, domain 2"/>
    <property type="match status" value="1"/>
</dbReference>
<dbReference type="Gene3D" id="3.40.50.720">
    <property type="entry name" value="NAD(P)-binding Rossmann-like Domain"/>
    <property type="match status" value="1"/>
</dbReference>
<dbReference type="SUPFAM" id="SSF51735">
    <property type="entry name" value="NAD(P)-binding Rossmann-fold domains"/>
    <property type="match status" value="1"/>
</dbReference>
<dbReference type="OrthoDB" id="80661at2157"/>
<feature type="domain" description="Myo-inositol-1-phosphate synthase GAPDH-like" evidence="2">
    <location>
        <begin position="217"/>
        <end position="322"/>
    </location>
</feature>
<dbReference type="GeneID" id="30680093"/>
<dbReference type="GO" id="GO:0008654">
    <property type="term" value="P:phospholipid biosynthetic process"/>
    <property type="evidence" value="ECO:0007669"/>
    <property type="project" value="InterPro"/>
</dbReference>
<evidence type="ECO:0000313" key="4">
    <source>
        <dbReference type="Proteomes" id="UP000060778"/>
    </source>
</evidence>